<dbReference type="InterPro" id="IPR019422">
    <property type="entry name" value="7TM_GPCR_serpentine_rcpt_Srh"/>
</dbReference>
<accession>A0A7E4V9I7</accession>
<evidence type="ECO:0000256" key="1">
    <source>
        <dbReference type="SAM" id="Phobius"/>
    </source>
</evidence>
<reference evidence="2" key="1">
    <citation type="journal article" date="2013" name="Genetics">
        <title>The draft genome and transcriptome of Panagrellus redivivus are shaped by the harsh demands of a free-living lifestyle.</title>
        <authorList>
            <person name="Srinivasan J."/>
            <person name="Dillman A.R."/>
            <person name="Macchietto M.G."/>
            <person name="Heikkinen L."/>
            <person name="Lakso M."/>
            <person name="Fracchia K.M."/>
            <person name="Antoshechkin I."/>
            <person name="Mortazavi A."/>
            <person name="Wong G."/>
            <person name="Sternberg P.W."/>
        </authorList>
    </citation>
    <scope>NUCLEOTIDE SEQUENCE [LARGE SCALE GENOMIC DNA]</scope>
    <source>
        <strain evidence="2">MT8872</strain>
    </source>
</reference>
<feature type="transmembrane region" description="Helical" evidence="1">
    <location>
        <begin position="7"/>
        <end position="30"/>
    </location>
</feature>
<reference evidence="3" key="2">
    <citation type="submission" date="2020-10" db="UniProtKB">
        <authorList>
            <consortium name="WormBaseParasite"/>
        </authorList>
    </citation>
    <scope>IDENTIFICATION</scope>
</reference>
<feature type="transmembrane region" description="Helical" evidence="1">
    <location>
        <begin position="210"/>
        <end position="237"/>
    </location>
</feature>
<dbReference type="WBParaSite" id="Pan_g17745.t1">
    <property type="protein sequence ID" value="Pan_g17745.t1"/>
    <property type="gene ID" value="Pan_g17745"/>
</dbReference>
<organism evidence="2 3">
    <name type="scientific">Panagrellus redivivus</name>
    <name type="common">Microworm</name>
    <dbReference type="NCBI Taxonomy" id="6233"/>
    <lineage>
        <taxon>Eukaryota</taxon>
        <taxon>Metazoa</taxon>
        <taxon>Ecdysozoa</taxon>
        <taxon>Nematoda</taxon>
        <taxon>Chromadorea</taxon>
        <taxon>Rhabditida</taxon>
        <taxon>Tylenchina</taxon>
        <taxon>Panagrolaimomorpha</taxon>
        <taxon>Panagrolaimoidea</taxon>
        <taxon>Panagrolaimidae</taxon>
        <taxon>Panagrellus</taxon>
    </lineage>
</organism>
<feature type="transmembrane region" description="Helical" evidence="1">
    <location>
        <begin position="50"/>
        <end position="73"/>
    </location>
</feature>
<keyword evidence="1" id="KW-0812">Transmembrane</keyword>
<dbReference type="AlphaFoldDB" id="A0A7E4V9I7"/>
<proteinExistence type="predicted"/>
<dbReference type="Pfam" id="PF10318">
    <property type="entry name" value="7TM_GPCR_Srh"/>
    <property type="match status" value="1"/>
</dbReference>
<protein>
    <submittedName>
        <fullName evidence="3">7TM GPCR serpentine receptor class x (Srx) domain-containing protein</fullName>
    </submittedName>
</protein>
<keyword evidence="1" id="KW-0472">Membrane</keyword>
<keyword evidence="2" id="KW-1185">Reference proteome</keyword>
<feature type="transmembrane region" description="Helical" evidence="1">
    <location>
        <begin position="161"/>
        <end position="189"/>
    </location>
</feature>
<dbReference type="Proteomes" id="UP000492821">
    <property type="component" value="Unassembled WGS sequence"/>
</dbReference>
<evidence type="ECO:0000313" key="3">
    <source>
        <dbReference type="WBParaSite" id="Pan_g17745.t1"/>
    </source>
</evidence>
<feature type="transmembrane region" description="Helical" evidence="1">
    <location>
        <begin position="249"/>
        <end position="269"/>
    </location>
</feature>
<evidence type="ECO:0000313" key="2">
    <source>
        <dbReference type="Proteomes" id="UP000492821"/>
    </source>
</evidence>
<keyword evidence="1" id="KW-1133">Transmembrane helix</keyword>
<sequence length="312" mass="35788">MHDFRHCITMLCVLDGLFAFLLGIVINVTFQFPALAGVLKGPCIMFFYRLFGYNGCKVIVCLTFQLIAAILYIQNYGIKFRFFTIYPNKKYFEYYSSTRGLIYVYSSCVVLSSVIGISIYILMHSENEIPTVVANYPNTKEVFMDYIPGQNVLMAANPQSAMWFFIFGYVTICVLICEITSYGMFFLAMRMLKKFSSNFTKQTLQMQKQFLRLLIVQATTPLAFLVIPVLLLVYQVTFEMPQARLQTEIGMLWIGLYSNVNACLTIFCISPVRKFTKRITVDPFLKVFGVNVKVTPLEIQATSSLNFNSRIF</sequence>
<feature type="transmembrane region" description="Helical" evidence="1">
    <location>
        <begin position="100"/>
        <end position="123"/>
    </location>
</feature>
<name>A0A7E4V9I7_PANRE</name>